<proteinExistence type="predicted"/>
<protein>
    <recommendedName>
        <fullName evidence="2">Nudix hydrolase domain-containing protein</fullName>
    </recommendedName>
</protein>
<comment type="caution">
    <text evidence="3">The sequence shown here is derived from an EMBL/GenBank/DDBJ whole genome shotgun (WGS) entry which is preliminary data.</text>
</comment>
<gene>
    <name evidence="3" type="ORF">HMPREF9238_00010</name>
</gene>
<feature type="domain" description="Nudix hydrolase" evidence="2">
    <location>
        <begin position="44"/>
        <end position="186"/>
    </location>
</feature>
<dbReference type="RefSeq" id="WP_016443385.1">
    <property type="nucleotide sequence ID" value="NZ_KE150266.1"/>
</dbReference>
<reference evidence="3 4" key="1">
    <citation type="submission" date="2013-05" db="EMBL/GenBank/DDBJ databases">
        <title>The Genome Sequence of Actinomyces europaeus ACS-120-V-COL10B.</title>
        <authorList>
            <consortium name="The Broad Institute Genomics Platform"/>
            <person name="Earl A."/>
            <person name="Ward D."/>
            <person name="Feldgarden M."/>
            <person name="Gevers D."/>
            <person name="Saerens B."/>
            <person name="Vaneechoutte M."/>
            <person name="Walker B."/>
            <person name="Young S."/>
            <person name="Zeng Q."/>
            <person name="Gargeya S."/>
            <person name="Fitzgerald M."/>
            <person name="Haas B."/>
            <person name="Abouelleil A."/>
            <person name="Allen A.W."/>
            <person name="Alvarado L."/>
            <person name="Arachchi H.M."/>
            <person name="Berlin A.M."/>
            <person name="Chapman S.B."/>
            <person name="Gainer-Dewar J."/>
            <person name="Goldberg J."/>
            <person name="Griggs A."/>
            <person name="Gujja S."/>
            <person name="Hansen M."/>
            <person name="Howarth C."/>
            <person name="Imamovic A."/>
            <person name="Ireland A."/>
            <person name="Larimer J."/>
            <person name="McCowan C."/>
            <person name="Murphy C."/>
            <person name="Pearson M."/>
            <person name="Poon T.W."/>
            <person name="Priest M."/>
            <person name="Roberts A."/>
            <person name="Saif S."/>
            <person name="Shea T."/>
            <person name="Sisk P."/>
            <person name="Sykes S."/>
            <person name="Wortman J."/>
            <person name="Nusbaum C."/>
            <person name="Birren B."/>
        </authorList>
    </citation>
    <scope>NUCLEOTIDE SEQUENCE [LARGE SCALE GENOMIC DNA]</scope>
    <source>
        <strain evidence="3 4">ACS-120-V-Col10b</strain>
    </source>
</reference>
<dbReference type="AlphaFoldDB" id="A0A9W5VVV7"/>
<dbReference type="CDD" id="cd24158">
    <property type="entry name" value="NUDIX_ADPRase_Rv1700"/>
    <property type="match status" value="1"/>
</dbReference>
<dbReference type="EMBL" id="AGWN01000001">
    <property type="protein sequence ID" value="EPD30273.1"/>
    <property type="molecule type" value="Genomic_DNA"/>
</dbReference>
<dbReference type="SUPFAM" id="SSF55811">
    <property type="entry name" value="Nudix"/>
    <property type="match status" value="1"/>
</dbReference>
<keyword evidence="1" id="KW-0378">Hydrolase</keyword>
<keyword evidence="4" id="KW-1185">Reference proteome</keyword>
<sequence length="214" mass="24109">MIADRRDERPVRSHERVWTGAVFDMDEDRVEVTPGNVVTRHYVAHTGAVAVVALREGAGDLEVALVDQYRHPVQATLWEIPAGLLDIEGEEPVEAAKRELYEEADLEADTWHTLVDYFTSPGGTTEGLRIFLARNVREVPAGQRFERTDEEAAMQLRWVPMREAVAAIHDGRLHNPSAVVGILAAQSARTQDWKCLRSAHAPWLRSPFSRKLRN</sequence>
<dbReference type="GO" id="GO:0005829">
    <property type="term" value="C:cytosol"/>
    <property type="evidence" value="ECO:0007669"/>
    <property type="project" value="TreeGrafter"/>
</dbReference>
<dbReference type="PANTHER" id="PTHR11839">
    <property type="entry name" value="UDP/ADP-SUGAR PYROPHOSPHATASE"/>
    <property type="match status" value="1"/>
</dbReference>
<evidence type="ECO:0000313" key="3">
    <source>
        <dbReference type="EMBL" id="EPD30273.1"/>
    </source>
</evidence>
<accession>A0A9W5VVV7</accession>
<evidence type="ECO:0000313" key="4">
    <source>
        <dbReference type="Proteomes" id="UP000014387"/>
    </source>
</evidence>
<dbReference type="PANTHER" id="PTHR11839:SF31">
    <property type="entry name" value="ADP-RIBOSE PYROPHOSPHATASE"/>
    <property type="match status" value="1"/>
</dbReference>
<dbReference type="Gene3D" id="3.90.79.10">
    <property type="entry name" value="Nucleoside Triphosphate Pyrophosphohydrolase"/>
    <property type="match status" value="1"/>
</dbReference>
<evidence type="ECO:0000259" key="2">
    <source>
        <dbReference type="PROSITE" id="PS51462"/>
    </source>
</evidence>
<evidence type="ECO:0000256" key="1">
    <source>
        <dbReference type="ARBA" id="ARBA00022801"/>
    </source>
</evidence>
<dbReference type="Pfam" id="PF00293">
    <property type="entry name" value="NUDIX"/>
    <property type="match status" value="1"/>
</dbReference>
<dbReference type="InterPro" id="IPR015797">
    <property type="entry name" value="NUDIX_hydrolase-like_dom_sf"/>
</dbReference>
<dbReference type="GO" id="GO:0019693">
    <property type="term" value="P:ribose phosphate metabolic process"/>
    <property type="evidence" value="ECO:0007669"/>
    <property type="project" value="TreeGrafter"/>
</dbReference>
<dbReference type="PROSITE" id="PS51462">
    <property type="entry name" value="NUDIX"/>
    <property type="match status" value="1"/>
</dbReference>
<dbReference type="OrthoDB" id="9806150at2"/>
<dbReference type="InterPro" id="IPR000086">
    <property type="entry name" value="NUDIX_hydrolase_dom"/>
</dbReference>
<dbReference type="GO" id="GO:0016787">
    <property type="term" value="F:hydrolase activity"/>
    <property type="evidence" value="ECO:0007669"/>
    <property type="project" value="UniProtKB-KW"/>
</dbReference>
<dbReference type="GO" id="GO:0006753">
    <property type="term" value="P:nucleoside phosphate metabolic process"/>
    <property type="evidence" value="ECO:0007669"/>
    <property type="project" value="TreeGrafter"/>
</dbReference>
<dbReference type="Proteomes" id="UP000014387">
    <property type="component" value="Unassembled WGS sequence"/>
</dbReference>
<organism evidence="3 4">
    <name type="scientific">Gleimia europaea ACS-120-V-Col10b</name>
    <dbReference type="NCBI Taxonomy" id="883069"/>
    <lineage>
        <taxon>Bacteria</taxon>
        <taxon>Bacillati</taxon>
        <taxon>Actinomycetota</taxon>
        <taxon>Actinomycetes</taxon>
        <taxon>Actinomycetales</taxon>
        <taxon>Actinomycetaceae</taxon>
        <taxon>Gleimia</taxon>
    </lineage>
</organism>
<name>A0A9W5VVV7_9ACTO</name>